<feature type="transmembrane region" description="Helical" evidence="1">
    <location>
        <begin position="6"/>
        <end position="21"/>
    </location>
</feature>
<evidence type="ECO:0000256" key="1">
    <source>
        <dbReference type="SAM" id="Phobius"/>
    </source>
</evidence>
<name>A0ABY3L9Q2_9GAMM</name>
<protein>
    <submittedName>
        <fullName evidence="2">Uncharacterized protein</fullName>
    </submittedName>
</protein>
<keyword evidence="1" id="KW-0812">Transmembrane</keyword>
<sequence>MHYIFIKTLYNSIIFLILFLIKKMQEFSWKYSYILLSKRSDIGIKQINVVNKIYINRSFLFKKILLNIERHFNEGINYYRKIGNCIMVHQPGLSERRKQMT</sequence>
<reference evidence="2 3" key="1">
    <citation type="submission" date="2018-10" db="EMBL/GenBank/DDBJ databases">
        <title>Draft genome sequence of Pantoea vagans isolated from corpses of the sugarcane aphid Melanaphis sacchari Zehntner.</title>
        <authorList>
            <person name="Toledo E."/>
            <person name="Pena G."/>
            <person name="Lozano L."/>
        </authorList>
    </citation>
    <scope>NUCLEOTIDE SEQUENCE [LARGE SCALE GENOMIC DNA]</scope>
    <source>
        <strain evidence="2 3">ET-90</strain>
    </source>
</reference>
<keyword evidence="1" id="KW-1133">Transmembrane helix</keyword>
<gene>
    <name evidence="2" type="ORF">D9O29_23000</name>
</gene>
<organism evidence="2 3">
    <name type="scientific">Pantoea vagans</name>
    <dbReference type="NCBI Taxonomy" id="470934"/>
    <lineage>
        <taxon>Bacteria</taxon>
        <taxon>Pseudomonadati</taxon>
        <taxon>Pseudomonadota</taxon>
        <taxon>Gammaproteobacteria</taxon>
        <taxon>Enterobacterales</taxon>
        <taxon>Erwiniaceae</taxon>
        <taxon>Pantoea</taxon>
    </lineage>
</organism>
<dbReference type="EMBL" id="RCNL01000017">
    <property type="protein sequence ID" value="TXL74227.1"/>
    <property type="molecule type" value="Genomic_DNA"/>
</dbReference>
<accession>A0ABY3L9Q2</accession>
<evidence type="ECO:0000313" key="3">
    <source>
        <dbReference type="Proteomes" id="UP000426772"/>
    </source>
</evidence>
<proteinExistence type="predicted"/>
<evidence type="ECO:0000313" key="2">
    <source>
        <dbReference type="EMBL" id="TXL74227.1"/>
    </source>
</evidence>
<keyword evidence="3" id="KW-1185">Reference proteome</keyword>
<keyword evidence="1" id="KW-0472">Membrane</keyword>
<comment type="caution">
    <text evidence="2">The sequence shown here is derived from an EMBL/GenBank/DDBJ whole genome shotgun (WGS) entry which is preliminary data.</text>
</comment>
<dbReference type="Proteomes" id="UP000426772">
    <property type="component" value="Unassembled WGS sequence"/>
</dbReference>